<evidence type="ECO:0000256" key="3">
    <source>
        <dbReference type="ARBA" id="ARBA00022806"/>
    </source>
</evidence>
<feature type="region of interest" description="Disordered" evidence="5">
    <location>
        <begin position="1364"/>
        <end position="1403"/>
    </location>
</feature>
<dbReference type="GO" id="GO:0016787">
    <property type="term" value="F:hydrolase activity"/>
    <property type="evidence" value="ECO:0007669"/>
    <property type="project" value="UniProtKB-KW"/>
</dbReference>
<feature type="region of interest" description="Disordered" evidence="5">
    <location>
        <begin position="349"/>
        <end position="460"/>
    </location>
</feature>
<dbReference type="Pfam" id="PF00176">
    <property type="entry name" value="SNF2-rel_dom"/>
    <property type="match status" value="1"/>
</dbReference>
<dbReference type="Pfam" id="PF00271">
    <property type="entry name" value="Helicase_C"/>
    <property type="match status" value="1"/>
</dbReference>
<evidence type="ECO:0000256" key="1">
    <source>
        <dbReference type="ARBA" id="ARBA00022741"/>
    </source>
</evidence>
<evidence type="ECO:0000313" key="7">
    <source>
        <dbReference type="EMBL" id="PMD21809.1"/>
    </source>
</evidence>
<protein>
    <recommendedName>
        <fullName evidence="6">Helicase C-terminal domain-containing protein</fullName>
    </recommendedName>
</protein>
<dbReference type="GO" id="GO:0004386">
    <property type="term" value="F:helicase activity"/>
    <property type="evidence" value="ECO:0007669"/>
    <property type="project" value="UniProtKB-KW"/>
</dbReference>
<feature type="compositionally biased region" description="Polar residues" evidence="5">
    <location>
        <begin position="402"/>
        <end position="413"/>
    </location>
</feature>
<dbReference type="SUPFAM" id="SSF52540">
    <property type="entry name" value="P-loop containing nucleoside triphosphate hydrolases"/>
    <property type="match status" value="2"/>
</dbReference>
<feature type="compositionally biased region" description="Pro residues" evidence="5">
    <location>
        <begin position="142"/>
        <end position="154"/>
    </location>
</feature>
<keyword evidence="4" id="KW-0067">ATP-binding</keyword>
<dbReference type="Proteomes" id="UP000235672">
    <property type="component" value="Unassembled WGS sequence"/>
</dbReference>
<feature type="compositionally biased region" description="Basic and acidic residues" evidence="5">
    <location>
        <begin position="359"/>
        <end position="371"/>
    </location>
</feature>
<dbReference type="GO" id="GO:0006281">
    <property type="term" value="P:DNA repair"/>
    <property type="evidence" value="ECO:0007669"/>
    <property type="project" value="TreeGrafter"/>
</dbReference>
<dbReference type="PROSITE" id="PS51194">
    <property type="entry name" value="HELICASE_CTER"/>
    <property type="match status" value="1"/>
</dbReference>
<keyword evidence="3" id="KW-0347">Helicase</keyword>
<dbReference type="GO" id="GO:0008094">
    <property type="term" value="F:ATP-dependent activity, acting on DNA"/>
    <property type="evidence" value="ECO:0007669"/>
    <property type="project" value="TreeGrafter"/>
</dbReference>
<dbReference type="CDD" id="cd18793">
    <property type="entry name" value="SF2_C_SNF"/>
    <property type="match status" value="1"/>
</dbReference>
<proteinExistence type="predicted"/>
<evidence type="ECO:0000256" key="4">
    <source>
        <dbReference type="ARBA" id="ARBA00022840"/>
    </source>
</evidence>
<sequence>MAEPVERPHSEEERTDWLATLAPDQSNLNFEDFKLGLEANDEIFATIQELIKEAYDNHGLENSTLLPGCPDFNNAVSDVTAALLSIFEKVPAQWMNAWSEALTLDIWNKNRAAQELVHVGKKSSPALADSPTTGKEVMRFSQPPPPPPEVPLQPPEREEKGPLLLHQRIFALEVINQDQPSLKDPKILEVISVRCVPEGKDPKLVKNYQLNLFIKEFEDMLSEENTDEPQKWTHGKLVYFYRGSGNHALSQGRGIRRLISTQKQFEVAVAHLLNTTDGDCLTFTFFPEDIEEKRLRLVAEARQATAKEREANAAARVELIKHKKLQDIESAKNARKKRYAARADALARSKAKALPVPQKDLRRKPVEKKLGVGDPSDLSERRSVLQGIGQRTGDTKLKLLPTSASDQYQPDSKSTAEELYSLGGSERVARRISTQKQDSKSISRPKNEEAIPRSSSIIPGASENIGRLRRESSFQPQPPSPAIRRRNTITSKISTRASISLHSVPKIKNIFKRGSKDVKSSHPPVQDLDITPESFYKELSRRTFVRGRGFEQEVSVERLKEIGNVEKNDDSKVEEQELPDEYENPAEYLVNQINDLPNKSQLTQIRPSVESACWIECCHLFQLDSQETGLNERVKLAGLRTSLYQYQAYGVYWQMKTAREVGGGFVADEMGLGKTLSFFAYIVAERQLSWLWQDVEAARAIGHTRHLNETGQYPHACCPSRDERRGWIACPCVSSSPTSKWPPKGGVRLACVPQSLIPTWAKQWNEHVNEKEVNLGMRLVIAHDSSNPIPAPGFGNVDARHARNIKELSAKRNIFDSKASAYLEDTAKPNQDRYLVLTTTQSYNKWVKRFEYTGQFVSSVNSAEKLTWVKSKGRGIVFGLAMIDECHEEFFKGKGHAGVLSNIPRTNNPFIWGYSGTPILNTPRSIEGVLSAIEKHFPRLDKYSKVTGWEQDPNLSQYCCNNFDLICKDFEKHIKNKTGNLRVARNIEKALTSFLARFMIRRTAESTWFGQPLIELKKHIHQDVVLAHNRKYDDKLVDLIAVIQDEAREKLNDLRDKLKVNDPLDQEALFPTSLTFNQRCRVEWRLRIIASFPFLVTLASVHHKHHLNLTTEEAIKYKGTELTKSPYSIYLRQITNSSSKCIWLHHYITELLQTSDVEMKEQKLVIMTQFNPVALILKLFIEKIVLPKDKQNRVSLICAGMKARERTAVLDAFIDAIDPESGHRKQKNDIQILIGTTRLIGTGLQLTRAANLVLMEPDYEFYRELQAVARIHRIGQRNERSYSFRLINEGSEIEMRIVKRQDARGELHGKEVETKLLSEVIPEKQGEERDNGDVSTPVDVKSRTEQIQGHEELLDQFTIPFVEDPASAEGQGSGPRETGLGIHGPIEENKSVASPHWEDLYDA</sequence>
<dbReference type="InterPro" id="IPR001650">
    <property type="entry name" value="Helicase_C-like"/>
</dbReference>
<dbReference type="Gene3D" id="3.40.50.300">
    <property type="entry name" value="P-loop containing nucleotide triphosphate hydrolases"/>
    <property type="match status" value="2"/>
</dbReference>
<dbReference type="InterPro" id="IPR000330">
    <property type="entry name" value="SNF2_N"/>
</dbReference>
<dbReference type="InterPro" id="IPR049730">
    <property type="entry name" value="SNF2/RAD54-like_C"/>
</dbReference>
<keyword evidence="8" id="KW-1185">Reference proteome</keyword>
<feature type="compositionally biased region" description="Basic and acidic residues" evidence="5">
    <location>
        <begin position="437"/>
        <end position="451"/>
    </location>
</feature>
<evidence type="ECO:0000256" key="2">
    <source>
        <dbReference type="ARBA" id="ARBA00022801"/>
    </source>
</evidence>
<dbReference type="PANTHER" id="PTHR45626:SF17">
    <property type="entry name" value="HELICASE-LIKE TRANSCRIPTION FACTOR"/>
    <property type="match status" value="1"/>
</dbReference>
<dbReference type="EMBL" id="KZ613480">
    <property type="protein sequence ID" value="PMD21809.1"/>
    <property type="molecule type" value="Genomic_DNA"/>
</dbReference>
<evidence type="ECO:0000259" key="6">
    <source>
        <dbReference type="PROSITE" id="PS51194"/>
    </source>
</evidence>
<accession>A0A2J6Q6B2</accession>
<name>A0A2J6Q6B2_9HELO</name>
<feature type="region of interest" description="Disordered" evidence="5">
    <location>
        <begin position="122"/>
        <end position="157"/>
    </location>
</feature>
<dbReference type="STRING" id="1745343.A0A2J6Q6B2"/>
<dbReference type="PANTHER" id="PTHR45626">
    <property type="entry name" value="TRANSCRIPTION TERMINATION FACTOR 2-RELATED"/>
    <property type="match status" value="1"/>
</dbReference>
<dbReference type="GO" id="GO:0005634">
    <property type="term" value="C:nucleus"/>
    <property type="evidence" value="ECO:0007669"/>
    <property type="project" value="TreeGrafter"/>
</dbReference>
<keyword evidence="2" id="KW-0378">Hydrolase</keyword>
<feature type="compositionally biased region" description="Basic and acidic residues" evidence="5">
    <location>
        <begin position="1385"/>
        <end position="1403"/>
    </location>
</feature>
<organism evidence="7 8">
    <name type="scientific">Hyaloscypha hepaticicola</name>
    <dbReference type="NCBI Taxonomy" id="2082293"/>
    <lineage>
        <taxon>Eukaryota</taxon>
        <taxon>Fungi</taxon>
        <taxon>Dikarya</taxon>
        <taxon>Ascomycota</taxon>
        <taxon>Pezizomycotina</taxon>
        <taxon>Leotiomycetes</taxon>
        <taxon>Helotiales</taxon>
        <taxon>Hyaloscyphaceae</taxon>
        <taxon>Hyaloscypha</taxon>
    </lineage>
</organism>
<evidence type="ECO:0000256" key="5">
    <source>
        <dbReference type="SAM" id="MobiDB-lite"/>
    </source>
</evidence>
<keyword evidence="1" id="KW-0547">Nucleotide-binding</keyword>
<dbReference type="OrthoDB" id="4161342at2759"/>
<dbReference type="GO" id="GO:0005524">
    <property type="term" value="F:ATP binding"/>
    <property type="evidence" value="ECO:0007669"/>
    <property type="project" value="UniProtKB-KW"/>
</dbReference>
<reference evidence="7 8" key="1">
    <citation type="submission" date="2016-05" db="EMBL/GenBank/DDBJ databases">
        <title>A degradative enzymes factory behind the ericoid mycorrhizal symbiosis.</title>
        <authorList>
            <consortium name="DOE Joint Genome Institute"/>
            <person name="Martino E."/>
            <person name="Morin E."/>
            <person name="Grelet G."/>
            <person name="Kuo A."/>
            <person name="Kohler A."/>
            <person name="Daghino S."/>
            <person name="Barry K."/>
            <person name="Choi C."/>
            <person name="Cichocki N."/>
            <person name="Clum A."/>
            <person name="Copeland A."/>
            <person name="Hainaut M."/>
            <person name="Haridas S."/>
            <person name="Labutti K."/>
            <person name="Lindquist E."/>
            <person name="Lipzen A."/>
            <person name="Khouja H.-R."/>
            <person name="Murat C."/>
            <person name="Ohm R."/>
            <person name="Olson A."/>
            <person name="Spatafora J."/>
            <person name="Veneault-Fourrey C."/>
            <person name="Henrissat B."/>
            <person name="Grigoriev I."/>
            <person name="Martin F."/>
            <person name="Perotto S."/>
        </authorList>
    </citation>
    <scope>NUCLEOTIDE SEQUENCE [LARGE SCALE GENOMIC DNA]</scope>
    <source>
        <strain evidence="7 8">UAMH 7357</strain>
    </source>
</reference>
<dbReference type="InterPro" id="IPR027417">
    <property type="entry name" value="P-loop_NTPase"/>
</dbReference>
<feature type="domain" description="Helicase C-terminal" evidence="6">
    <location>
        <begin position="1151"/>
        <end position="1318"/>
    </location>
</feature>
<evidence type="ECO:0000313" key="8">
    <source>
        <dbReference type="Proteomes" id="UP000235672"/>
    </source>
</evidence>
<dbReference type="InterPro" id="IPR050628">
    <property type="entry name" value="SNF2_RAD54_helicase_TF"/>
</dbReference>
<gene>
    <name evidence="7" type="ORF">NA56DRAFT_123522</name>
</gene>